<dbReference type="PANTHER" id="PTHR30346">
    <property type="entry name" value="TRANSCRIPTIONAL DUAL REGULATOR HCAR-RELATED"/>
    <property type="match status" value="1"/>
</dbReference>
<keyword evidence="4" id="KW-0804">Transcription</keyword>
<reference evidence="6 7" key="1">
    <citation type="journal article" date="2015" name="Int. J. Syst. Evol. Microbiol.">
        <title>Amycolatopsis rhabdoformis sp. nov., an actinomycete isolated from a tropical forest soil.</title>
        <authorList>
            <person name="Souza W.R."/>
            <person name="Silva R.E."/>
            <person name="Goodfellow M."/>
            <person name="Busarakam K."/>
            <person name="Figueiro F.S."/>
            <person name="Ferreira D."/>
            <person name="Rodrigues-Filho E."/>
            <person name="Moraes L.A.B."/>
            <person name="Zucchi T.D."/>
        </authorList>
    </citation>
    <scope>NUCLEOTIDE SEQUENCE [LARGE SCALE GENOMIC DNA]</scope>
    <source>
        <strain evidence="6 7">NCIMB 14900</strain>
    </source>
</reference>
<evidence type="ECO:0000256" key="2">
    <source>
        <dbReference type="ARBA" id="ARBA00023015"/>
    </source>
</evidence>
<dbReference type="Pfam" id="PF03466">
    <property type="entry name" value="LysR_substrate"/>
    <property type="match status" value="1"/>
</dbReference>
<evidence type="ECO:0000256" key="4">
    <source>
        <dbReference type="ARBA" id="ARBA00023163"/>
    </source>
</evidence>
<dbReference type="CDD" id="cd08414">
    <property type="entry name" value="PBP2_LTTR_aromatics_like"/>
    <property type="match status" value="1"/>
</dbReference>
<dbReference type="RefSeq" id="WP_326837409.1">
    <property type="nucleotide sequence ID" value="NZ_CP142149.1"/>
</dbReference>
<dbReference type="Pfam" id="PF00126">
    <property type="entry name" value="HTH_1"/>
    <property type="match status" value="1"/>
</dbReference>
<keyword evidence="3" id="KW-0238">DNA-binding</keyword>
<dbReference type="InterPro" id="IPR000847">
    <property type="entry name" value="LysR_HTH_N"/>
</dbReference>
<dbReference type="SUPFAM" id="SSF46785">
    <property type="entry name" value="Winged helix' DNA-binding domain"/>
    <property type="match status" value="1"/>
</dbReference>
<evidence type="ECO:0000313" key="7">
    <source>
        <dbReference type="Proteomes" id="UP001330812"/>
    </source>
</evidence>
<dbReference type="PROSITE" id="PS50931">
    <property type="entry name" value="HTH_LYSR"/>
    <property type="match status" value="1"/>
</dbReference>
<dbReference type="PRINTS" id="PR00039">
    <property type="entry name" value="HTHLYSR"/>
</dbReference>
<dbReference type="PANTHER" id="PTHR30346:SF28">
    <property type="entry name" value="HTH-TYPE TRANSCRIPTIONAL REGULATOR CYNR"/>
    <property type="match status" value="1"/>
</dbReference>
<evidence type="ECO:0000259" key="5">
    <source>
        <dbReference type="PROSITE" id="PS50931"/>
    </source>
</evidence>
<dbReference type="Gene3D" id="3.40.190.10">
    <property type="entry name" value="Periplasmic binding protein-like II"/>
    <property type="match status" value="2"/>
</dbReference>
<dbReference type="Gene3D" id="1.10.10.10">
    <property type="entry name" value="Winged helix-like DNA-binding domain superfamily/Winged helix DNA-binding domain"/>
    <property type="match status" value="1"/>
</dbReference>
<evidence type="ECO:0000256" key="3">
    <source>
        <dbReference type="ARBA" id="ARBA00023125"/>
    </source>
</evidence>
<accession>A0ABZ1IL59</accession>
<protein>
    <submittedName>
        <fullName evidence="6">LysR substrate-binding domain-containing protein</fullName>
    </submittedName>
</protein>
<keyword evidence="7" id="KW-1185">Reference proteome</keyword>
<dbReference type="SUPFAM" id="SSF53850">
    <property type="entry name" value="Periplasmic binding protein-like II"/>
    <property type="match status" value="1"/>
</dbReference>
<sequence length="336" mass="37462">MSSTVFRVPGYLVNMSDPELRLLRYFVTVAEERHFGRAAERLHIAQPPLSQQIRKLEYQLGVELIDRSRRPIELTDAGEALFAEARLALVHSERAFAAARRAATGHLGHVRIGALQAAVNGMLSFVMREHRREYPDVKLDVAELDTREQTTQLVEHKLDIGFLRGPIDEPALTVETLIEDSLAAVVPDEHPLGNRDLIDPASLVHEPLILWTRAAGATMFADVVELFRSHNLQLPVAEESARVQTILALVAAGTGIALLPTSFVNLGRHGVRFIPLQEPLPYRPLSLAWRTGNQSPSLTGFITVTRKTTADYRRDLIRRHPQLRTARTGTTETAHS</sequence>
<keyword evidence="2" id="KW-0805">Transcription regulation</keyword>
<proteinExistence type="inferred from homology"/>
<evidence type="ECO:0000313" key="6">
    <source>
        <dbReference type="EMBL" id="WSE34601.1"/>
    </source>
</evidence>
<dbReference type="EMBL" id="CP142149">
    <property type="protein sequence ID" value="WSE34601.1"/>
    <property type="molecule type" value="Genomic_DNA"/>
</dbReference>
<dbReference type="InterPro" id="IPR005119">
    <property type="entry name" value="LysR_subst-bd"/>
</dbReference>
<feature type="domain" description="HTH lysR-type" evidence="5">
    <location>
        <begin position="18"/>
        <end position="75"/>
    </location>
</feature>
<evidence type="ECO:0000256" key="1">
    <source>
        <dbReference type="ARBA" id="ARBA00009437"/>
    </source>
</evidence>
<dbReference type="Proteomes" id="UP001330812">
    <property type="component" value="Chromosome"/>
</dbReference>
<comment type="similarity">
    <text evidence="1">Belongs to the LysR transcriptional regulatory family.</text>
</comment>
<dbReference type="InterPro" id="IPR036388">
    <property type="entry name" value="WH-like_DNA-bd_sf"/>
</dbReference>
<name>A0ABZ1IL59_9PSEU</name>
<organism evidence="6 7">
    <name type="scientific">Amycolatopsis rhabdoformis</name>
    <dbReference type="NCBI Taxonomy" id="1448059"/>
    <lineage>
        <taxon>Bacteria</taxon>
        <taxon>Bacillati</taxon>
        <taxon>Actinomycetota</taxon>
        <taxon>Actinomycetes</taxon>
        <taxon>Pseudonocardiales</taxon>
        <taxon>Pseudonocardiaceae</taxon>
        <taxon>Amycolatopsis</taxon>
    </lineage>
</organism>
<dbReference type="InterPro" id="IPR036390">
    <property type="entry name" value="WH_DNA-bd_sf"/>
</dbReference>
<gene>
    <name evidence="6" type="ORF">VSH64_21370</name>
</gene>